<keyword evidence="2" id="KW-0812">Transmembrane</keyword>
<keyword evidence="2" id="KW-0472">Membrane</keyword>
<dbReference type="Proteomes" id="UP000092461">
    <property type="component" value="Unassembled WGS sequence"/>
</dbReference>
<keyword evidence="4" id="KW-1185">Reference proteome</keyword>
<evidence type="ECO:0000313" key="4">
    <source>
        <dbReference type="Proteomes" id="UP000092461"/>
    </source>
</evidence>
<dbReference type="VEuPathDB" id="VectorBase:LLOJ007437"/>
<accession>A0A1B0CRD9</accession>
<evidence type="ECO:0000256" key="2">
    <source>
        <dbReference type="SAM" id="Phobius"/>
    </source>
</evidence>
<name>A0A1B0CRD9_LUTLO</name>
<reference evidence="3" key="1">
    <citation type="submission" date="2020-05" db="UniProtKB">
        <authorList>
            <consortium name="EnsemblMetazoa"/>
        </authorList>
    </citation>
    <scope>IDENTIFICATION</scope>
    <source>
        <strain evidence="3">Jacobina</strain>
    </source>
</reference>
<feature type="transmembrane region" description="Helical" evidence="2">
    <location>
        <begin position="25"/>
        <end position="44"/>
    </location>
</feature>
<feature type="transmembrane region" description="Helical" evidence="2">
    <location>
        <begin position="50"/>
        <end position="68"/>
    </location>
</feature>
<keyword evidence="2" id="KW-1133">Transmembrane helix</keyword>
<organism evidence="3 4">
    <name type="scientific">Lutzomyia longipalpis</name>
    <name type="common">Sand fly</name>
    <dbReference type="NCBI Taxonomy" id="7200"/>
    <lineage>
        <taxon>Eukaryota</taxon>
        <taxon>Metazoa</taxon>
        <taxon>Ecdysozoa</taxon>
        <taxon>Arthropoda</taxon>
        <taxon>Hexapoda</taxon>
        <taxon>Insecta</taxon>
        <taxon>Pterygota</taxon>
        <taxon>Neoptera</taxon>
        <taxon>Endopterygota</taxon>
        <taxon>Diptera</taxon>
        <taxon>Nematocera</taxon>
        <taxon>Psychodoidea</taxon>
        <taxon>Psychodidae</taxon>
        <taxon>Lutzomyia</taxon>
        <taxon>Lutzomyia</taxon>
    </lineage>
</organism>
<sequence length="69" mass="7447">MTGNGVAGEPSSPLESSTPNRMCNFPYSTVFVASLGYFIIGNSIAWSSHAIFFLLMVIPPPFFILSVCN</sequence>
<protein>
    <submittedName>
        <fullName evidence="3">Uncharacterized protein</fullName>
    </submittedName>
</protein>
<proteinExistence type="predicted"/>
<dbReference type="AlphaFoldDB" id="A0A1B0CRD9"/>
<dbReference type="EMBL" id="AJWK01024649">
    <property type="status" value="NOT_ANNOTATED_CDS"/>
    <property type="molecule type" value="Genomic_DNA"/>
</dbReference>
<dbReference type="EnsemblMetazoa" id="LLOJ007437-RA">
    <property type="protein sequence ID" value="LLOJ007437-PA"/>
    <property type="gene ID" value="LLOJ007437"/>
</dbReference>
<dbReference type="VEuPathDB" id="VectorBase:LLONM1_000069"/>
<feature type="region of interest" description="Disordered" evidence="1">
    <location>
        <begin position="1"/>
        <end position="21"/>
    </location>
</feature>
<evidence type="ECO:0000256" key="1">
    <source>
        <dbReference type="SAM" id="MobiDB-lite"/>
    </source>
</evidence>
<evidence type="ECO:0000313" key="3">
    <source>
        <dbReference type="EnsemblMetazoa" id="LLOJ007437-PA"/>
    </source>
</evidence>